<dbReference type="Proteomes" id="UP000184275">
    <property type="component" value="Unassembled WGS sequence"/>
</dbReference>
<feature type="region of interest" description="Disordered" evidence="1">
    <location>
        <begin position="1"/>
        <end position="200"/>
    </location>
</feature>
<dbReference type="RefSeq" id="WP_073302345.1">
    <property type="nucleotide sequence ID" value="NZ_FRAW01000003.1"/>
</dbReference>
<sequence>MSSKKQPPKKKSVPEKKNVKKVGSAQKSASSAKKNVSPKKNEKAVAKAAPVKKSAASASKTASSSAKKTVPAKKTQAKKEIAKQAAVKTVKNSAAKSTKKIEKGKPESPKAVKTKNGTKKEEMKVVLQTSEKSAVSKPKKPVETKNGKVELAVTKAPGKNGIGQAKPVDSPKTNDGAKSGSGSAGGNKIATPSNAKKTQPVVQDDAILLQNGSVLAKSAFFIIDAEQEDKASRKKGPTEEGEKPTVSMRHRASLVDETPEELYARVIAELQEENIRFTQECSRQLCTKCCRNPVSPEYRVDKDLGYCEECAEILGLGRSKEARHLSYQAKLLGADSLDEARDDDDFGEAPSQEEIDEADKDLDLDDSDMDKL</sequence>
<feature type="compositionally biased region" description="Acidic residues" evidence="1">
    <location>
        <begin position="336"/>
        <end position="372"/>
    </location>
</feature>
<feature type="region of interest" description="Disordered" evidence="1">
    <location>
        <begin position="333"/>
        <end position="372"/>
    </location>
</feature>
<name>A0A1M6QYD6_9BACT</name>
<organism evidence="2 3">
    <name type="scientific">Fibrobacter intestinalis</name>
    <dbReference type="NCBI Taxonomy" id="28122"/>
    <lineage>
        <taxon>Bacteria</taxon>
        <taxon>Pseudomonadati</taxon>
        <taxon>Fibrobacterota</taxon>
        <taxon>Fibrobacteria</taxon>
        <taxon>Fibrobacterales</taxon>
        <taxon>Fibrobacteraceae</taxon>
        <taxon>Fibrobacter</taxon>
    </lineage>
</organism>
<reference evidence="3" key="1">
    <citation type="submission" date="2016-11" db="EMBL/GenBank/DDBJ databases">
        <authorList>
            <person name="Varghese N."/>
            <person name="Submissions S."/>
        </authorList>
    </citation>
    <scope>NUCLEOTIDE SEQUENCE [LARGE SCALE GENOMIC DNA]</scope>
    <source>
        <strain evidence="3">UWOS</strain>
    </source>
</reference>
<evidence type="ECO:0000256" key="1">
    <source>
        <dbReference type="SAM" id="MobiDB-lite"/>
    </source>
</evidence>
<feature type="compositionally biased region" description="Basic and acidic residues" evidence="1">
    <location>
        <begin position="228"/>
        <end position="243"/>
    </location>
</feature>
<evidence type="ECO:0000313" key="2">
    <source>
        <dbReference type="EMBL" id="SHK25252.1"/>
    </source>
</evidence>
<feature type="region of interest" description="Disordered" evidence="1">
    <location>
        <begin position="228"/>
        <end position="249"/>
    </location>
</feature>
<feature type="compositionally biased region" description="Basic and acidic residues" evidence="1">
    <location>
        <begin position="99"/>
        <end position="110"/>
    </location>
</feature>
<dbReference type="EMBL" id="FRAW01000003">
    <property type="protein sequence ID" value="SHK25252.1"/>
    <property type="molecule type" value="Genomic_DNA"/>
</dbReference>
<keyword evidence="3" id="KW-1185">Reference proteome</keyword>
<proteinExistence type="predicted"/>
<dbReference type="AlphaFoldDB" id="A0A1M6QYD6"/>
<feature type="compositionally biased region" description="Polar residues" evidence="1">
    <location>
        <begin position="190"/>
        <end position="200"/>
    </location>
</feature>
<feature type="compositionally biased region" description="Low complexity" evidence="1">
    <location>
        <begin position="46"/>
        <end position="74"/>
    </location>
</feature>
<gene>
    <name evidence="2" type="ORF">SAMN05720469_10347</name>
</gene>
<accession>A0A1M6QYD6</accession>
<feature type="compositionally biased region" description="Basic residues" evidence="1">
    <location>
        <begin position="1"/>
        <end position="11"/>
    </location>
</feature>
<evidence type="ECO:0000313" key="3">
    <source>
        <dbReference type="Proteomes" id="UP000184275"/>
    </source>
</evidence>
<feature type="compositionally biased region" description="Low complexity" evidence="1">
    <location>
        <begin position="21"/>
        <end position="35"/>
    </location>
</feature>
<protein>
    <submittedName>
        <fullName evidence="2">Uncharacterized protein</fullName>
    </submittedName>
</protein>